<keyword evidence="4" id="KW-0410">Iron transport</keyword>
<feature type="chain" id="PRO_5019158746" evidence="6">
    <location>
        <begin position="23"/>
        <end position="299"/>
    </location>
</feature>
<protein>
    <submittedName>
        <fullName evidence="8">Siderophore ABC transporter substrate-binding protein</fullName>
    </submittedName>
</protein>
<dbReference type="GO" id="GO:0030288">
    <property type="term" value="C:outer membrane-bounded periplasmic space"/>
    <property type="evidence" value="ECO:0007669"/>
    <property type="project" value="TreeGrafter"/>
</dbReference>
<dbReference type="Gene3D" id="3.40.50.1980">
    <property type="entry name" value="Nitrogenase molybdenum iron protein domain"/>
    <property type="match status" value="2"/>
</dbReference>
<keyword evidence="4" id="KW-0406">Ion transport</keyword>
<evidence type="ECO:0000256" key="2">
    <source>
        <dbReference type="ARBA" id="ARBA00008814"/>
    </source>
</evidence>
<proteinExistence type="inferred from homology"/>
<evidence type="ECO:0000256" key="3">
    <source>
        <dbReference type="ARBA" id="ARBA00022448"/>
    </source>
</evidence>
<evidence type="ECO:0000259" key="7">
    <source>
        <dbReference type="PROSITE" id="PS50983"/>
    </source>
</evidence>
<organism evidence="8 9">
    <name type="scientific">Paenirhodobacter populi</name>
    <dbReference type="NCBI Taxonomy" id="2306993"/>
    <lineage>
        <taxon>Bacteria</taxon>
        <taxon>Pseudomonadati</taxon>
        <taxon>Pseudomonadota</taxon>
        <taxon>Alphaproteobacteria</taxon>
        <taxon>Rhodobacterales</taxon>
        <taxon>Rhodobacter group</taxon>
        <taxon>Paenirhodobacter</taxon>
    </lineage>
</organism>
<comment type="caution">
    <text evidence="8">The sequence shown here is derived from an EMBL/GenBank/DDBJ whole genome shotgun (WGS) entry which is preliminary data.</text>
</comment>
<evidence type="ECO:0000313" key="8">
    <source>
        <dbReference type="EMBL" id="RWR23577.1"/>
    </source>
</evidence>
<feature type="domain" description="Fe/B12 periplasmic-binding" evidence="7">
    <location>
        <begin position="42"/>
        <end position="299"/>
    </location>
</feature>
<name>A0A443JSV7_9RHOB</name>
<dbReference type="PANTHER" id="PTHR30532:SF28">
    <property type="entry name" value="PETROBACTIN-BINDING PROTEIN YCLQ"/>
    <property type="match status" value="1"/>
</dbReference>
<dbReference type="SUPFAM" id="SSF53807">
    <property type="entry name" value="Helical backbone' metal receptor"/>
    <property type="match status" value="1"/>
</dbReference>
<dbReference type="AlphaFoldDB" id="A0A443JSV7"/>
<evidence type="ECO:0000256" key="4">
    <source>
        <dbReference type="ARBA" id="ARBA00022496"/>
    </source>
</evidence>
<dbReference type="Pfam" id="PF01497">
    <property type="entry name" value="Peripla_BP_2"/>
    <property type="match status" value="1"/>
</dbReference>
<comment type="subcellular location">
    <subcellularLocation>
        <location evidence="1">Cell envelope</location>
    </subcellularLocation>
</comment>
<dbReference type="RefSeq" id="WP_128207706.1">
    <property type="nucleotide sequence ID" value="NZ_JBHRSO010000023.1"/>
</dbReference>
<evidence type="ECO:0000256" key="6">
    <source>
        <dbReference type="SAM" id="SignalP"/>
    </source>
</evidence>
<keyword evidence="5 6" id="KW-0732">Signal</keyword>
<reference evidence="8 9" key="1">
    <citation type="submission" date="2019-01" db="EMBL/GenBank/DDBJ databases">
        <title>Sinorhodobacter populi sp. nov. isolated from the symptomatic bark tissue of Populus euramericana canker.</title>
        <authorList>
            <person name="Xu G."/>
        </authorList>
    </citation>
    <scope>NUCLEOTIDE SEQUENCE [LARGE SCALE GENOMIC DNA]</scope>
    <source>
        <strain evidence="8 9">SK2B-1</strain>
    </source>
</reference>
<dbReference type="EMBL" id="SAUZ01000003">
    <property type="protein sequence ID" value="RWR23577.1"/>
    <property type="molecule type" value="Genomic_DNA"/>
</dbReference>
<dbReference type="InterPro" id="IPR002491">
    <property type="entry name" value="ABC_transptr_periplasmic_BD"/>
</dbReference>
<reference evidence="8 9" key="2">
    <citation type="submission" date="2019-01" db="EMBL/GenBank/DDBJ databases">
        <authorList>
            <person name="Li Y."/>
        </authorList>
    </citation>
    <scope>NUCLEOTIDE SEQUENCE [LARGE SCALE GENOMIC DNA]</scope>
    <source>
        <strain evidence="8 9">SK2B-1</strain>
    </source>
</reference>
<accession>A0A443JSV7</accession>
<gene>
    <name evidence="8" type="ORF">D2T30_03800</name>
</gene>
<dbReference type="InterPro" id="IPR051313">
    <property type="entry name" value="Bact_iron-sidero_bind"/>
</dbReference>
<dbReference type="PANTHER" id="PTHR30532">
    <property type="entry name" value="IRON III DICITRATE-BINDING PERIPLASMIC PROTEIN"/>
    <property type="match status" value="1"/>
</dbReference>
<sequence length="299" mass="31151">MTFPRLAAISLLALFPAVMAVADPVTVTTARGPVTIDETPERPVVYDVAAIDSLHALGVPVAGVPQKLYVDYLDDVSRDAAKVGTLFEPDLEAVAGLGPDLIIVGGRSAAQYDSLGRIAPVIDMSVSPDVLGDAERRLKDYGALFGKQDKADELIASLQAKLDELHAAAEGRGSALILLTNGPKVAAYGASSRFGWLHTATGMPEARAGLSAENHGDAVSLEFIAEANPDWIFVIDRSAAIGEEGQSARITLDNPLVATTNAAKNGHILYLSGAGMYVAGGGYTALMQTLDQILASLNG</sequence>
<evidence type="ECO:0000256" key="5">
    <source>
        <dbReference type="ARBA" id="ARBA00022729"/>
    </source>
</evidence>
<keyword evidence="4" id="KW-0408">Iron</keyword>
<feature type="signal peptide" evidence="6">
    <location>
        <begin position="1"/>
        <end position="22"/>
    </location>
</feature>
<evidence type="ECO:0000313" key="9">
    <source>
        <dbReference type="Proteomes" id="UP000284476"/>
    </source>
</evidence>
<comment type="similarity">
    <text evidence="2">Belongs to the bacterial solute-binding protein 8 family.</text>
</comment>
<dbReference type="InterPro" id="IPR033870">
    <property type="entry name" value="FatB"/>
</dbReference>
<dbReference type="GO" id="GO:1901678">
    <property type="term" value="P:iron coordination entity transport"/>
    <property type="evidence" value="ECO:0007669"/>
    <property type="project" value="UniProtKB-ARBA"/>
</dbReference>
<dbReference type="CDD" id="cd01140">
    <property type="entry name" value="FatB"/>
    <property type="match status" value="1"/>
</dbReference>
<dbReference type="Proteomes" id="UP000284476">
    <property type="component" value="Unassembled WGS sequence"/>
</dbReference>
<keyword evidence="3" id="KW-0813">Transport</keyword>
<dbReference type="PROSITE" id="PS50983">
    <property type="entry name" value="FE_B12_PBP"/>
    <property type="match status" value="1"/>
</dbReference>
<evidence type="ECO:0000256" key="1">
    <source>
        <dbReference type="ARBA" id="ARBA00004196"/>
    </source>
</evidence>